<proteinExistence type="predicted"/>
<comment type="caution">
    <text evidence="1">The sequence shown here is derived from an EMBL/GenBank/DDBJ whole genome shotgun (WGS) entry which is preliminary data.</text>
</comment>
<keyword evidence="2" id="KW-1185">Reference proteome</keyword>
<dbReference type="EMBL" id="CM046391">
    <property type="protein sequence ID" value="KAI8559055.1"/>
    <property type="molecule type" value="Genomic_DNA"/>
</dbReference>
<organism evidence="1 2">
    <name type="scientific">Rhododendron molle</name>
    <name type="common">Chinese azalea</name>
    <name type="synonym">Azalea mollis</name>
    <dbReference type="NCBI Taxonomy" id="49168"/>
    <lineage>
        <taxon>Eukaryota</taxon>
        <taxon>Viridiplantae</taxon>
        <taxon>Streptophyta</taxon>
        <taxon>Embryophyta</taxon>
        <taxon>Tracheophyta</taxon>
        <taxon>Spermatophyta</taxon>
        <taxon>Magnoliopsida</taxon>
        <taxon>eudicotyledons</taxon>
        <taxon>Gunneridae</taxon>
        <taxon>Pentapetalae</taxon>
        <taxon>asterids</taxon>
        <taxon>Ericales</taxon>
        <taxon>Ericaceae</taxon>
        <taxon>Ericoideae</taxon>
        <taxon>Rhodoreae</taxon>
        <taxon>Rhododendron</taxon>
    </lineage>
</organism>
<evidence type="ECO:0000313" key="2">
    <source>
        <dbReference type="Proteomes" id="UP001062846"/>
    </source>
</evidence>
<name>A0ACC0P0D4_RHOML</name>
<accession>A0ACC0P0D4</accession>
<protein>
    <submittedName>
        <fullName evidence="1">Uncharacterized protein</fullName>
    </submittedName>
</protein>
<dbReference type="Proteomes" id="UP001062846">
    <property type="component" value="Chromosome 4"/>
</dbReference>
<gene>
    <name evidence="1" type="ORF">RHMOL_Rhmol04G0145400</name>
</gene>
<reference evidence="1" key="1">
    <citation type="submission" date="2022-02" db="EMBL/GenBank/DDBJ databases">
        <title>Plant Genome Project.</title>
        <authorList>
            <person name="Zhang R.-G."/>
        </authorList>
    </citation>
    <scope>NUCLEOTIDE SEQUENCE</scope>
    <source>
        <strain evidence="1">AT1</strain>
    </source>
</reference>
<evidence type="ECO:0000313" key="1">
    <source>
        <dbReference type="EMBL" id="KAI8559055.1"/>
    </source>
</evidence>
<sequence length="479" mass="53592">MDIQSKDPSHVLISSISKQAEVVVIMVPFPCQSHLNQLLHLSCLISSSYKIPVHYATSSTHLRQAKLRFNSQTHLQDSQIHFQEFPTPDVHSPSPTTDPSTKFPTHLQPSFDSSIHLRQPMATLLHKISATTRRVIIIHDVLMAYVVQDVANVPNAESYAFNPTSPFSSFFDGWQMMGKPSLEEPPPKGLPSFEGCFTIDVLTFIALQADFLKFTTGYIYNSSRSIEGTFIDLIAKDQFNRNKVNKQMWAIGPLNLGADYDGSNSKTPKHKCFEWLDKQAPKSVLYVSFGTTTTMADEEIKELAMGLEQSEQKFIWVFRDADKVDIFTGEATKEKLPEGFEERMKEVGMVVRDWAPQVEILGHPSTGGFMSHCGWNSCFESIALGVPIAAWPMHSDQPKNAFLVTDILKVGLPVNTWEQREEIVTSSTIAKVVKTLIASKEGEEIRKRAEELGASTRQAVEEGGASRLELDSFIAHITR</sequence>